<dbReference type="STRING" id="92487.SAMN02745130_03814"/>
<dbReference type="OrthoDB" id="9784383at2"/>
<proteinExistence type="predicted"/>
<evidence type="ECO:0000313" key="4">
    <source>
        <dbReference type="Proteomes" id="UP000190460"/>
    </source>
</evidence>
<dbReference type="PROSITE" id="PS51257">
    <property type="entry name" value="PROKAR_LIPOPROTEIN"/>
    <property type="match status" value="1"/>
</dbReference>
<organism evidence="3 4">
    <name type="scientific">Thiothrix eikelboomii</name>
    <dbReference type="NCBI Taxonomy" id="92487"/>
    <lineage>
        <taxon>Bacteria</taxon>
        <taxon>Pseudomonadati</taxon>
        <taxon>Pseudomonadota</taxon>
        <taxon>Gammaproteobacteria</taxon>
        <taxon>Thiotrichales</taxon>
        <taxon>Thiotrichaceae</taxon>
        <taxon>Thiothrix</taxon>
    </lineage>
</organism>
<gene>
    <name evidence="3" type="ORF">SAMN02745130_03814</name>
</gene>
<keyword evidence="4" id="KW-1185">Reference proteome</keyword>
<dbReference type="Gene3D" id="3.40.50.410">
    <property type="entry name" value="von Willebrand factor, type A domain"/>
    <property type="match status" value="1"/>
</dbReference>
<dbReference type="EMBL" id="FUYB01000032">
    <property type="protein sequence ID" value="SKA95795.1"/>
    <property type="molecule type" value="Genomic_DNA"/>
</dbReference>
<dbReference type="PANTHER" id="PTHR10579:SF43">
    <property type="entry name" value="ZINC FINGER (C3HC4-TYPE RING FINGER) FAMILY PROTEIN"/>
    <property type="match status" value="1"/>
</dbReference>
<evidence type="ECO:0000259" key="2">
    <source>
        <dbReference type="PROSITE" id="PS50234"/>
    </source>
</evidence>
<dbReference type="Pfam" id="PF00092">
    <property type="entry name" value="VWA"/>
    <property type="match status" value="1"/>
</dbReference>
<name>A0A1T4Y3F3_9GAMM</name>
<dbReference type="RefSeq" id="WP_078924236.1">
    <property type="nucleotide sequence ID" value="NZ_FUYB01000032.1"/>
</dbReference>
<dbReference type="InterPro" id="IPR036465">
    <property type="entry name" value="vWFA_dom_sf"/>
</dbReference>
<dbReference type="SMART" id="SM00327">
    <property type="entry name" value="VWA"/>
    <property type="match status" value="1"/>
</dbReference>
<dbReference type="CDD" id="cd00198">
    <property type="entry name" value="vWFA"/>
    <property type="match status" value="1"/>
</dbReference>
<dbReference type="InterPro" id="IPR002035">
    <property type="entry name" value="VWF_A"/>
</dbReference>
<dbReference type="PROSITE" id="PS50234">
    <property type="entry name" value="VWFA"/>
    <property type="match status" value="1"/>
</dbReference>
<dbReference type="PANTHER" id="PTHR10579">
    <property type="entry name" value="CALCIUM-ACTIVATED CHLORIDE CHANNEL REGULATOR"/>
    <property type="match status" value="1"/>
</dbReference>
<protein>
    <submittedName>
        <fullName evidence="3">Ca-activated chloride channel family protein</fullName>
    </submittedName>
</protein>
<keyword evidence="1" id="KW-0732">Signal</keyword>
<dbReference type="AlphaFoldDB" id="A0A1T4Y3F3"/>
<sequence>MKIHLPLCALSLTAALLTACGDSNPLSNLTGKAKLSPAEASQEIAKLVKDQVRPTYHENTVRANIQLTQTNLLALLPNLTEYPITLAAQDSPQIEAVEIFTSPEKAGQGRDGFYLELAKNFNQQNHTISNGKTAQIAIRKMDSGLGAQYIMANRYVPEAYTPSNYLWGMLLGANGVKVETIASKTAPNVAGIVVKKDKLDQISTNGNLDIAKLLTNVSNGSFAMGYTNPYQSSTGLNFLLNVLNAFAQGDESQMLSPDVASAFEAFQAGVPFVAQNTLQMRDAAVGSGVLDALVMEHQSWVNVTGMNDYQFVSFGVRHDSPLYATTEADPAEREVLQQFAKFIEQQQTTVANFGFGQLAEYQDAYTIKDGSVIGQAQKLWKQKKSGGKPIAAVFIADVSGSMEEGERIKNLKKALIESSDLISSGNAIGLVTYSDTVNVDLEIRPFNVQQKALFTGAVESLVTGGKTATNNAVLVAVDQLEQFGKQHPEYKKVVFLLSDGETNVGLDFNSVQPVLEGVGIPIHSIAYELKSDHLKALSGLAEGAYIESTTGNASYRIGNLLNAEM</sequence>
<dbReference type="SUPFAM" id="SSF53300">
    <property type="entry name" value="vWA-like"/>
    <property type="match status" value="1"/>
</dbReference>
<feature type="domain" description="VWFA" evidence="2">
    <location>
        <begin position="391"/>
        <end position="565"/>
    </location>
</feature>
<dbReference type="Proteomes" id="UP000190460">
    <property type="component" value="Unassembled WGS sequence"/>
</dbReference>
<reference evidence="3 4" key="1">
    <citation type="submission" date="2017-02" db="EMBL/GenBank/DDBJ databases">
        <authorList>
            <person name="Peterson S.W."/>
        </authorList>
    </citation>
    <scope>NUCLEOTIDE SEQUENCE [LARGE SCALE GENOMIC DNA]</scope>
    <source>
        <strain evidence="3 4">ATCC 49788</strain>
    </source>
</reference>
<evidence type="ECO:0000313" key="3">
    <source>
        <dbReference type="EMBL" id="SKA95795.1"/>
    </source>
</evidence>
<dbReference type="InterPro" id="IPR051266">
    <property type="entry name" value="CLCR"/>
</dbReference>
<evidence type="ECO:0000256" key="1">
    <source>
        <dbReference type="SAM" id="SignalP"/>
    </source>
</evidence>
<feature type="chain" id="PRO_5013250576" evidence="1">
    <location>
        <begin position="20"/>
        <end position="565"/>
    </location>
</feature>
<accession>A0A1T4Y3F3</accession>
<feature type="signal peptide" evidence="1">
    <location>
        <begin position="1"/>
        <end position="19"/>
    </location>
</feature>